<evidence type="ECO:0000313" key="2">
    <source>
        <dbReference type="Proteomes" id="UP001060261"/>
    </source>
</evidence>
<proteinExistence type="predicted"/>
<gene>
    <name evidence="1" type="ORF">N0D28_03525</name>
</gene>
<dbReference type="RefSeq" id="WP_260561003.1">
    <property type="nucleotide sequence ID" value="NZ_BAABEC010000009.1"/>
</dbReference>
<reference evidence="1" key="1">
    <citation type="submission" date="2022-09" db="EMBL/GenBank/DDBJ databases">
        <title>genome sequence of Deinococcus rubellus.</title>
        <authorList>
            <person name="Srinivasan S."/>
        </authorList>
    </citation>
    <scope>NUCLEOTIDE SEQUENCE</scope>
    <source>
        <strain evidence="1">Ant6</strain>
    </source>
</reference>
<keyword evidence="2" id="KW-1185">Reference proteome</keyword>
<protein>
    <submittedName>
        <fullName evidence="1">Uncharacterized protein</fullName>
    </submittedName>
</protein>
<dbReference type="Proteomes" id="UP001060261">
    <property type="component" value="Chromosome"/>
</dbReference>
<accession>A0ABY5YI23</accession>
<organism evidence="1 2">
    <name type="scientific">Deinococcus rubellus</name>
    <dbReference type="NCBI Taxonomy" id="1889240"/>
    <lineage>
        <taxon>Bacteria</taxon>
        <taxon>Thermotogati</taxon>
        <taxon>Deinococcota</taxon>
        <taxon>Deinococci</taxon>
        <taxon>Deinococcales</taxon>
        <taxon>Deinococcaceae</taxon>
        <taxon>Deinococcus</taxon>
    </lineage>
</organism>
<name>A0ABY5YI23_9DEIO</name>
<evidence type="ECO:0000313" key="1">
    <source>
        <dbReference type="EMBL" id="UWX64742.1"/>
    </source>
</evidence>
<sequence length="131" mass="14579">MKLTFLLFGPLLLFPAAVLTRPAPCAITLSPDQVRGVAYHVRLIVSPGCPASTVFRVRKSSTLNVKRKGAPYQPIKPLQGAWEIGKARNTVPDAELWTSITWRWELYDAEKFNVLTDELGAWRGIPVEHGP</sequence>
<dbReference type="EMBL" id="CP104213">
    <property type="protein sequence ID" value="UWX64742.1"/>
    <property type="molecule type" value="Genomic_DNA"/>
</dbReference>